<comment type="caution">
    <text evidence="3">The sequence shown here is derived from an EMBL/GenBank/DDBJ whole genome shotgun (WGS) entry which is preliminary data.</text>
</comment>
<evidence type="ECO:0000256" key="1">
    <source>
        <dbReference type="SAM" id="MobiDB-lite"/>
    </source>
</evidence>
<sequence length="259" mass="27531">MQAADTIPTETDLLAFAANENARRRRAHGRARRHSAQVRTLRRVIPVTAGLAVLGLAGVVLWSPFSGSIPNVSIGPISVSGTKVTMENPRLSGFRKGERGYEVVADAAQQDVRKPSIIELQAMKGHVATDDKGGRAYLQAQGGVFDSTREMLNLENDIRLWTDKGEEVRLSIASIDFKAGSLRSSKTVTVTVPAGSIVADTLDVVDNGRVVSFIGGVHAVFHGEEAGTKAGAKVAGGAEAKPEQERIRTSAAEPSEPVR</sequence>
<dbReference type="Proteomes" id="UP000742631">
    <property type="component" value="Unassembled WGS sequence"/>
</dbReference>
<evidence type="ECO:0000313" key="4">
    <source>
        <dbReference type="Proteomes" id="UP000742631"/>
    </source>
</evidence>
<organism evidence="3 4">
    <name type="scientific">Methylorubrum populi</name>
    <dbReference type="NCBI Taxonomy" id="223967"/>
    <lineage>
        <taxon>Bacteria</taxon>
        <taxon>Pseudomonadati</taxon>
        <taxon>Pseudomonadota</taxon>
        <taxon>Alphaproteobacteria</taxon>
        <taxon>Hyphomicrobiales</taxon>
        <taxon>Methylobacteriaceae</taxon>
        <taxon>Methylorubrum</taxon>
    </lineage>
</organism>
<keyword evidence="2" id="KW-0812">Transmembrane</keyword>
<reference evidence="3" key="1">
    <citation type="journal article" date="2021" name="PeerJ">
        <title>Extensive microbial diversity within the chicken gut microbiome revealed by metagenomics and culture.</title>
        <authorList>
            <person name="Gilroy R."/>
            <person name="Ravi A."/>
            <person name="Getino M."/>
            <person name="Pursley I."/>
            <person name="Horton D.L."/>
            <person name="Alikhan N.F."/>
            <person name="Baker D."/>
            <person name="Gharbi K."/>
            <person name="Hall N."/>
            <person name="Watson M."/>
            <person name="Adriaenssens E.M."/>
            <person name="Foster-Nyarko E."/>
            <person name="Jarju S."/>
            <person name="Secka A."/>
            <person name="Antonio M."/>
            <person name="Oren A."/>
            <person name="Chaudhuri R.R."/>
            <person name="La Ragione R."/>
            <person name="Hildebrand F."/>
            <person name="Pallen M.J."/>
        </authorList>
    </citation>
    <scope>NUCLEOTIDE SEQUENCE</scope>
    <source>
        <strain evidence="3">316</strain>
    </source>
</reference>
<proteinExistence type="predicted"/>
<feature type="transmembrane region" description="Helical" evidence="2">
    <location>
        <begin position="44"/>
        <end position="65"/>
    </location>
</feature>
<dbReference type="AlphaFoldDB" id="A0A921JGE9"/>
<reference evidence="3" key="2">
    <citation type="submission" date="2021-09" db="EMBL/GenBank/DDBJ databases">
        <authorList>
            <person name="Gilroy R."/>
        </authorList>
    </citation>
    <scope>NUCLEOTIDE SEQUENCE</scope>
    <source>
        <strain evidence="3">316</strain>
    </source>
</reference>
<name>A0A921JGE9_9HYPH</name>
<keyword evidence="2" id="KW-1133">Transmembrane helix</keyword>
<gene>
    <name evidence="3" type="ORF">K8W01_15110</name>
</gene>
<evidence type="ECO:0000313" key="3">
    <source>
        <dbReference type="EMBL" id="HJE24984.1"/>
    </source>
</evidence>
<accession>A0A921JGE9</accession>
<feature type="region of interest" description="Disordered" evidence="1">
    <location>
        <begin position="227"/>
        <end position="259"/>
    </location>
</feature>
<evidence type="ECO:0000256" key="2">
    <source>
        <dbReference type="SAM" id="Phobius"/>
    </source>
</evidence>
<feature type="compositionally biased region" description="Low complexity" evidence="1">
    <location>
        <begin position="228"/>
        <end position="239"/>
    </location>
</feature>
<protein>
    <submittedName>
        <fullName evidence="3">Lipopolysaccharide-assembly, LptC-related protein</fullName>
    </submittedName>
</protein>
<dbReference type="EMBL" id="DYYG01000044">
    <property type="protein sequence ID" value="HJE24984.1"/>
    <property type="molecule type" value="Genomic_DNA"/>
</dbReference>
<keyword evidence="2" id="KW-0472">Membrane</keyword>